<feature type="domain" description="EF-hand" evidence="8">
    <location>
        <begin position="417"/>
        <end position="452"/>
    </location>
</feature>
<dbReference type="FunFam" id="1.10.238.10:FF:000491">
    <property type="entry name" value="Protein kinase, putative"/>
    <property type="match status" value="1"/>
</dbReference>
<evidence type="ECO:0000256" key="2">
    <source>
        <dbReference type="ARBA" id="ARBA00022679"/>
    </source>
</evidence>
<evidence type="ECO:0000259" key="8">
    <source>
        <dbReference type="PROSITE" id="PS50222"/>
    </source>
</evidence>
<dbReference type="GO" id="GO:0004674">
    <property type="term" value="F:protein serine/threonine kinase activity"/>
    <property type="evidence" value="ECO:0007669"/>
    <property type="project" value="UniProtKB-KW"/>
</dbReference>
<dbReference type="InterPro" id="IPR000719">
    <property type="entry name" value="Prot_kinase_dom"/>
</dbReference>
<protein>
    <submittedName>
        <fullName evidence="9">Protein tyrosine kinase/Protein kinase domain/RIO1 family/Kinase-like/EF-hand domain pair, putative</fullName>
    </submittedName>
</protein>
<feature type="binding site" evidence="6">
    <location>
        <position position="43"/>
    </location>
    <ligand>
        <name>ATP</name>
        <dbReference type="ChEBI" id="CHEBI:30616"/>
    </ligand>
</feature>
<dbReference type="GO" id="GO:0005737">
    <property type="term" value="C:cytoplasm"/>
    <property type="evidence" value="ECO:0007669"/>
    <property type="project" value="TreeGrafter"/>
</dbReference>
<evidence type="ECO:0000256" key="4">
    <source>
        <dbReference type="ARBA" id="ARBA00022777"/>
    </source>
</evidence>
<evidence type="ECO:0000313" key="9">
    <source>
        <dbReference type="EMBL" id="CAD2217663.1"/>
    </source>
</evidence>
<keyword evidence="3 6" id="KW-0547">Nucleotide-binding</keyword>
<dbReference type="InterPro" id="IPR011992">
    <property type="entry name" value="EF-hand-dom_pair"/>
</dbReference>
<dbReference type="SMART" id="SM00220">
    <property type="entry name" value="S_TKc"/>
    <property type="match status" value="1"/>
</dbReference>
<evidence type="ECO:0000256" key="3">
    <source>
        <dbReference type="ARBA" id="ARBA00022741"/>
    </source>
</evidence>
<keyword evidence="10" id="KW-1185">Reference proteome</keyword>
<dbReference type="Gene3D" id="1.10.510.10">
    <property type="entry name" value="Transferase(Phosphotransferase) domain 1"/>
    <property type="match status" value="1"/>
</dbReference>
<dbReference type="GO" id="GO:0035556">
    <property type="term" value="P:intracellular signal transduction"/>
    <property type="evidence" value="ECO:0007669"/>
    <property type="project" value="TreeGrafter"/>
</dbReference>
<evidence type="ECO:0000313" key="10">
    <source>
        <dbReference type="Proteomes" id="UP000515908"/>
    </source>
</evidence>
<accession>A0A7G2CG32</accession>
<organism evidence="9 10">
    <name type="scientific">Angomonas deanei</name>
    <dbReference type="NCBI Taxonomy" id="59799"/>
    <lineage>
        <taxon>Eukaryota</taxon>
        <taxon>Discoba</taxon>
        <taxon>Euglenozoa</taxon>
        <taxon>Kinetoplastea</taxon>
        <taxon>Metakinetoplastina</taxon>
        <taxon>Trypanosomatida</taxon>
        <taxon>Trypanosomatidae</taxon>
        <taxon>Strigomonadinae</taxon>
        <taxon>Angomonas</taxon>
    </lineage>
</organism>
<dbReference type="Pfam" id="PF13499">
    <property type="entry name" value="EF-hand_7"/>
    <property type="match status" value="1"/>
</dbReference>
<reference evidence="9 10" key="1">
    <citation type="submission" date="2020-08" db="EMBL/GenBank/DDBJ databases">
        <authorList>
            <person name="Newling K."/>
            <person name="Davey J."/>
            <person name="Forrester S."/>
        </authorList>
    </citation>
    <scope>NUCLEOTIDE SEQUENCE [LARGE SCALE GENOMIC DNA]</scope>
    <source>
        <strain evidence="10">Crithidia deanei Carvalho (ATCC PRA-265)</strain>
    </source>
</reference>
<dbReference type="Proteomes" id="UP000515908">
    <property type="component" value="Chromosome 09"/>
</dbReference>
<feature type="domain" description="Protein kinase" evidence="7">
    <location>
        <begin position="14"/>
        <end position="277"/>
    </location>
</feature>
<dbReference type="PROSITE" id="PS50222">
    <property type="entry name" value="EF_HAND_2"/>
    <property type="match status" value="2"/>
</dbReference>
<dbReference type="Gene3D" id="1.10.238.10">
    <property type="entry name" value="EF-hand"/>
    <property type="match status" value="2"/>
</dbReference>
<dbReference type="InterPro" id="IPR011009">
    <property type="entry name" value="Kinase-like_dom_sf"/>
</dbReference>
<dbReference type="FunFam" id="1.10.510.10:FF:000571">
    <property type="entry name" value="Maternal embryonic leucine zipper kinase"/>
    <property type="match status" value="1"/>
</dbReference>
<proteinExistence type="predicted"/>
<dbReference type="InterPro" id="IPR017441">
    <property type="entry name" value="Protein_kinase_ATP_BS"/>
</dbReference>
<evidence type="ECO:0000259" key="7">
    <source>
        <dbReference type="PROSITE" id="PS50011"/>
    </source>
</evidence>
<dbReference type="SUPFAM" id="SSF47473">
    <property type="entry name" value="EF-hand"/>
    <property type="match status" value="1"/>
</dbReference>
<gene>
    <name evidence="9" type="ORF">ADEAN_000514200</name>
</gene>
<evidence type="ECO:0000256" key="6">
    <source>
        <dbReference type="PROSITE-ProRule" id="PRU10141"/>
    </source>
</evidence>
<dbReference type="SMART" id="SM00054">
    <property type="entry name" value="EFh"/>
    <property type="match status" value="3"/>
</dbReference>
<feature type="domain" description="EF-hand" evidence="8">
    <location>
        <begin position="323"/>
        <end position="358"/>
    </location>
</feature>
<dbReference type="PANTHER" id="PTHR24346">
    <property type="entry name" value="MAP/MICROTUBULE AFFINITY-REGULATING KINASE"/>
    <property type="match status" value="1"/>
</dbReference>
<dbReference type="FunFam" id="3.30.200.20:FF:000042">
    <property type="entry name" value="Aurora kinase A"/>
    <property type="match status" value="1"/>
</dbReference>
<dbReference type="InterPro" id="IPR008271">
    <property type="entry name" value="Ser/Thr_kinase_AS"/>
</dbReference>
<dbReference type="PROSITE" id="PS00108">
    <property type="entry name" value="PROTEIN_KINASE_ST"/>
    <property type="match status" value="1"/>
</dbReference>
<dbReference type="EMBL" id="LR877153">
    <property type="protein sequence ID" value="CAD2217663.1"/>
    <property type="molecule type" value="Genomic_DNA"/>
</dbReference>
<dbReference type="VEuPathDB" id="TriTrypDB:ADEAN_000514200"/>
<evidence type="ECO:0000256" key="5">
    <source>
        <dbReference type="ARBA" id="ARBA00022840"/>
    </source>
</evidence>
<dbReference type="OrthoDB" id="541276at2759"/>
<keyword evidence="1" id="KW-0723">Serine/threonine-protein kinase</keyword>
<dbReference type="GO" id="GO:0005524">
    <property type="term" value="F:ATP binding"/>
    <property type="evidence" value="ECO:0007669"/>
    <property type="project" value="UniProtKB-UniRule"/>
</dbReference>
<dbReference type="PANTHER" id="PTHR24346:SF82">
    <property type="entry name" value="KP78A-RELATED"/>
    <property type="match status" value="1"/>
</dbReference>
<dbReference type="GO" id="GO:0005509">
    <property type="term" value="F:calcium ion binding"/>
    <property type="evidence" value="ECO:0007669"/>
    <property type="project" value="InterPro"/>
</dbReference>
<name>A0A7G2CG32_9TRYP</name>
<dbReference type="InterPro" id="IPR002048">
    <property type="entry name" value="EF_hand_dom"/>
</dbReference>
<keyword evidence="5 6" id="KW-0067">ATP-binding</keyword>
<dbReference type="CDD" id="cd00051">
    <property type="entry name" value="EFh"/>
    <property type="match status" value="1"/>
</dbReference>
<dbReference type="CDD" id="cd14003">
    <property type="entry name" value="STKc_AMPK-like"/>
    <property type="match status" value="1"/>
</dbReference>
<evidence type="ECO:0000256" key="1">
    <source>
        <dbReference type="ARBA" id="ARBA00022527"/>
    </source>
</evidence>
<dbReference type="AlphaFoldDB" id="A0A7G2CG32"/>
<dbReference type="Pfam" id="PF00069">
    <property type="entry name" value="Pkinase"/>
    <property type="match status" value="1"/>
</dbReference>
<dbReference type="PROSITE" id="PS00107">
    <property type="entry name" value="PROTEIN_KINASE_ATP"/>
    <property type="match status" value="1"/>
</dbReference>
<dbReference type="SUPFAM" id="SSF56112">
    <property type="entry name" value="Protein kinase-like (PK-like)"/>
    <property type="match status" value="1"/>
</dbReference>
<sequence>MASTKTKTLIGGHIELGHVLGSGGFGKVYSGYDVKTKQQVAVKMIDKQLVKNNGILEYVEREIEMMRKIKSPHVVRLLEAIETSKAYTLVMELAANGELFDKIVDSERFDEKTARNYFQQLISAVHYCHGKNIVHRDLKAENLLLGENNTLKVCDFGLSRYTKEKGKGQRFNDNEVLFTSLAGSIDYQAPEVLKEQGYEGSACDMWSCGCILFFMLCGYLPFTDRSDGLTRKRILSNQYNRRNKYLTPEAADLIEKLLNRDPRKRYTTKDVLNHPWFQVDLDPSLFPNDATVSPASPSVSGEFIQRAITPQEAANKQAQEDVSIQEQLHKAFQSCNVAGDGFLNKEEIRDTLIKLNGDKPIAEKEIQDFMSFFTLDKEGRISEEEFIIGWTKHQNSIGKKYDLHAMTNLFHYDLEKEFLMQLRGAFDSIDTDHSGIVTEEKLKSLDLGMTDADIKSFFSIVDPEGKSKALAVTFEQFVSICMQYELLKNNPIAIRLRRLENFYDITEHRAVKGFMTTGYTVCGNRDMIRAKLMMKQQELSTTFEPGDVAGFLYGTYTVEGKKMLEVGVRLTPSVQGYTKVAAYRIRGRTTDFREWFITLRKALKDEVLKYEEDTAVKGDVELM</sequence>
<keyword evidence="4 9" id="KW-0418">Kinase</keyword>
<dbReference type="PROSITE" id="PS50011">
    <property type="entry name" value="PROTEIN_KINASE_DOM"/>
    <property type="match status" value="1"/>
</dbReference>
<keyword evidence="2" id="KW-0808">Transferase</keyword>